<evidence type="ECO:0000313" key="10">
    <source>
        <dbReference type="EMBL" id="KAK7439993.1"/>
    </source>
</evidence>
<feature type="domain" description="C2H2-type" evidence="9">
    <location>
        <begin position="538"/>
        <end position="565"/>
    </location>
</feature>
<feature type="domain" description="C2H2-type" evidence="9">
    <location>
        <begin position="508"/>
        <end position="537"/>
    </location>
</feature>
<dbReference type="PANTHER" id="PTHR45718">
    <property type="entry name" value="TRANSCRIPTIONAL ACTIVATOR CUBITUS INTERRUPTUS"/>
    <property type="match status" value="1"/>
</dbReference>
<sequence>MEMDESDSLQNPALLLQSSSFHDSDPDSSATSTCCVVNLMSSRNSCSDPDCSSDYPSSHHVTSQCTDQCVVITCDDSNHMQGQCDNYADVCGNSDCGGLDEFLQCCTDYHSYLSDPKAMNYQANWDPSLEQFLCSSCDHPHSHHHGHPQPSTADASSTFSLPTMDDAFQLHQNLPSMQNPVPITPISPVSNPHVDFGFTSIPSSLPEQNPSNNETLSIACMWGSCDARFASPDQLVTHVNTEHLQSGTPFSESRPPSTPPSHSHSHSAPHTQKCENQHKFSCLWRDCHEFFPDLMPEGPPSDRPHAPLDDLAIHILSHHLGYPGPNLPPLPRYPQDYPKDYPTPSSEHSFPQQSDSGIIFSEGEISSASGTPPPAYDVSRQSPFVQHPHISPLQTNLSSRSKGKAKAADSDEHACLWQDCQETFTTCDELTNHLALVHIGSGKAHYECFWKDCSRNGQKGFTSKQKICRHLQSHTGHRPFQCKLCNQNFSEAATLQQHMRRHTQEKPYVCDYPGCGKSFAITGALTIHKRTHNGHKPFKCTYCERAFAESSNLSKHLRTHTGARPYPCLEPGCNKSFARPDQLNRHMNVHRKKQAAASSPGSS</sequence>
<evidence type="ECO:0000256" key="5">
    <source>
        <dbReference type="ARBA" id="ARBA00022833"/>
    </source>
</evidence>
<evidence type="ECO:0000256" key="7">
    <source>
        <dbReference type="PROSITE-ProRule" id="PRU00042"/>
    </source>
</evidence>
<accession>A0ABR1ISE7</accession>
<dbReference type="PROSITE" id="PS00028">
    <property type="entry name" value="ZINC_FINGER_C2H2_1"/>
    <property type="match status" value="6"/>
</dbReference>
<feature type="region of interest" description="Disordered" evidence="8">
    <location>
        <begin position="326"/>
        <end position="355"/>
    </location>
</feature>
<dbReference type="Pfam" id="PF00096">
    <property type="entry name" value="zf-C2H2"/>
    <property type="match status" value="3"/>
</dbReference>
<dbReference type="InterPro" id="IPR043359">
    <property type="entry name" value="GLI-like"/>
</dbReference>
<evidence type="ECO:0000256" key="1">
    <source>
        <dbReference type="ARBA" id="ARBA00004123"/>
    </source>
</evidence>
<proteinExistence type="predicted"/>
<dbReference type="InterPro" id="IPR013087">
    <property type="entry name" value="Znf_C2H2_type"/>
</dbReference>
<evidence type="ECO:0000256" key="8">
    <source>
        <dbReference type="SAM" id="MobiDB-lite"/>
    </source>
</evidence>
<reference evidence="10 11" key="1">
    <citation type="submission" date="2024-01" db="EMBL/GenBank/DDBJ databases">
        <title>A draft genome for the cacao thread blight pathogen Marasmiellus scandens.</title>
        <authorList>
            <person name="Baruah I.K."/>
            <person name="Leung J."/>
            <person name="Bukari Y."/>
            <person name="Amoako-Attah I."/>
            <person name="Meinhardt L.W."/>
            <person name="Bailey B.A."/>
            <person name="Cohen S.P."/>
        </authorList>
    </citation>
    <scope>NUCLEOTIDE SEQUENCE [LARGE SCALE GENOMIC DNA]</scope>
    <source>
        <strain evidence="10 11">GH-19</strain>
    </source>
</reference>
<feature type="domain" description="C2H2-type" evidence="9">
    <location>
        <begin position="451"/>
        <end position="479"/>
    </location>
</feature>
<feature type="region of interest" description="Disordered" evidence="8">
    <location>
        <begin position="244"/>
        <end position="272"/>
    </location>
</feature>
<dbReference type="GO" id="GO:0008270">
    <property type="term" value="F:zinc ion binding"/>
    <property type="evidence" value="ECO:0007669"/>
    <property type="project" value="UniProtKB-KW"/>
</dbReference>
<evidence type="ECO:0000259" key="9">
    <source>
        <dbReference type="PROSITE" id="PS50157"/>
    </source>
</evidence>
<feature type="compositionally biased region" description="Polar residues" evidence="8">
    <location>
        <begin position="343"/>
        <end position="353"/>
    </location>
</feature>
<feature type="domain" description="C2H2-type" evidence="9">
    <location>
        <begin position="566"/>
        <end position="595"/>
    </location>
</feature>
<comment type="subcellular location">
    <subcellularLocation>
        <location evidence="1">Nucleus</location>
    </subcellularLocation>
</comment>
<feature type="domain" description="C2H2-type" evidence="9">
    <location>
        <begin position="413"/>
        <end position="443"/>
    </location>
</feature>
<dbReference type="SMART" id="SM00355">
    <property type="entry name" value="ZnF_C2H2"/>
    <property type="match status" value="7"/>
</dbReference>
<keyword evidence="6" id="KW-0539">Nucleus</keyword>
<feature type="compositionally biased region" description="Low complexity" evidence="8">
    <location>
        <begin position="249"/>
        <end position="270"/>
    </location>
</feature>
<evidence type="ECO:0000256" key="3">
    <source>
        <dbReference type="ARBA" id="ARBA00022737"/>
    </source>
</evidence>
<dbReference type="EMBL" id="JBANRG010000070">
    <property type="protein sequence ID" value="KAK7439993.1"/>
    <property type="molecule type" value="Genomic_DNA"/>
</dbReference>
<keyword evidence="5" id="KW-0862">Zinc</keyword>
<name>A0ABR1ISE7_9AGAR</name>
<evidence type="ECO:0000256" key="2">
    <source>
        <dbReference type="ARBA" id="ARBA00022723"/>
    </source>
</evidence>
<dbReference type="Proteomes" id="UP001498398">
    <property type="component" value="Unassembled WGS sequence"/>
</dbReference>
<dbReference type="Gene3D" id="3.30.160.60">
    <property type="entry name" value="Classic Zinc Finger"/>
    <property type="match status" value="7"/>
</dbReference>
<dbReference type="Pfam" id="PF13894">
    <property type="entry name" value="zf-C2H2_4"/>
    <property type="match status" value="1"/>
</dbReference>
<keyword evidence="11" id="KW-1185">Reference proteome</keyword>
<protein>
    <submittedName>
        <fullName evidence="10">Zinc-finger protein</fullName>
    </submittedName>
</protein>
<keyword evidence="3" id="KW-0677">Repeat</keyword>
<dbReference type="PROSITE" id="PS50157">
    <property type="entry name" value="ZINC_FINGER_C2H2_2"/>
    <property type="match status" value="6"/>
</dbReference>
<evidence type="ECO:0000313" key="11">
    <source>
        <dbReference type="Proteomes" id="UP001498398"/>
    </source>
</evidence>
<keyword evidence="2" id="KW-0479">Metal-binding</keyword>
<gene>
    <name evidence="10" type="primary">SUR1</name>
    <name evidence="10" type="ORF">VKT23_017246</name>
</gene>
<dbReference type="SUPFAM" id="SSF57667">
    <property type="entry name" value="beta-beta-alpha zinc fingers"/>
    <property type="match status" value="5"/>
</dbReference>
<feature type="domain" description="C2H2-type" evidence="9">
    <location>
        <begin position="480"/>
        <end position="507"/>
    </location>
</feature>
<dbReference type="InterPro" id="IPR036236">
    <property type="entry name" value="Znf_C2H2_sf"/>
</dbReference>
<organism evidence="10 11">
    <name type="scientific">Marasmiellus scandens</name>
    <dbReference type="NCBI Taxonomy" id="2682957"/>
    <lineage>
        <taxon>Eukaryota</taxon>
        <taxon>Fungi</taxon>
        <taxon>Dikarya</taxon>
        <taxon>Basidiomycota</taxon>
        <taxon>Agaricomycotina</taxon>
        <taxon>Agaricomycetes</taxon>
        <taxon>Agaricomycetidae</taxon>
        <taxon>Agaricales</taxon>
        <taxon>Marasmiineae</taxon>
        <taxon>Omphalotaceae</taxon>
        <taxon>Marasmiellus</taxon>
    </lineage>
</organism>
<evidence type="ECO:0000256" key="6">
    <source>
        <dbReference type="ARBA" id="ARBA00023242"/>
    </source>
</evidence>
<dbReference type="PANTHER" id="PTHR45718:SF4">
    <property type="entry name" value="TRANSCRIPTIONAL ACTIVATOR CUBITUS INTERRUPTUS"/>
    <property type="match status" value="1"/>
</dbReference>
<evidence type="ECO:0000256" key="4">
    <source>
        <dbReference type="ARBA" id="ARBA00022771"/>
    </source>
</evidence>
<comment type="caution">
    <text evidence="10">The sequence shown here is derived from an EMBL/GenBank/DDBJ whole genome shotgun (WGS) entry which is preliminary data.</text>
</comment>
<keyword evidence="4 7" id="KW-0863">Zinc-finger</keyword>